<evidence type="ECO:0000313" key="2">
    <source>
        <dbReference type="Proteomes" id="UP000530660"/>
    </source>
</evidence>
<gene>
    <name evidence="1" type="ORF">F1559_003687</name>
</gene>
<dbReference type="EMBL" id="VWRR01000016">
    <property type="protein sequence ID" value="KAF6001151.1"/>
    <property type="molecule type" value="Genomic_DNA"/>
</dbReference>
<dbReference type="Proteomes" id="UP000530660">
    <property type="component" value="Unassembled WGS sequence"/>
</dbReference>
<dbReference type="Gene3D" id="2.130.10.10">
    <property type="entry name" value="YVTN repeat-like/Quinoprotein amine dehydrogenase"/>
    <property type="match status" value="1"/>
</dbReference>
<evidence type="ECO:0000313" key="1">
    <source>
        <dbReference type="EMBL" id="KAF6001151.1"/>
    </source>
</evidence>
<proteinExistence type="predicted"/>
<dbReference type="OrthoDB" id="11346at2763"/>
<dbReference type="SUPFAM" id="SSF50978">
    <property type="entry name" value="WD40 repeat-like"/>
    <property type="match status" value="1"/>
</dbReference>
<dbReference type="InterPro" id="IPR036322">
    <property type="entry name" value="WD40_repeat_dom_sf"/>
</dbReference>
<dbReference type="AlphaFoldDB" id="A0A7J7IFP5"/>
<keyword evidence="2" id="KW-1185">Reference proteome</keyword>
<sequence>MWIRTDSILVTGDASGRLLLWSLDQPTRGEAIAVFESPDNCHGAITHIRILSSNLILFGSADGSVGFLQRPRTKEQWLVRSRPQRLHRRAVRASGAFYSHKGRGLGLFTGAEDALLCVITDVTQHLQVPGKVQRIGALRTPAMAPAVCWPDRFGTCLLPQKPARCVSLQRTKAQAHGFIIDAVSLPADEATPRMGSAAAGTLLGHPKRTFWLELEAETVALYYRHGESAKQIPLSSRQIDALRGATRGIAALFNTFVVLARDNSCIQVLSVHRDSPESHAKVRLRSVTMLSTDAVCLTSDHEGGVGIGFANGTIQRFVVEPGERKPPKLKLVWTSQVQAAPCAMYLDSSTKTIWTIDGAHWLSENGEPRMLLPTPAEGCYSLLWPGPNHSLLAC</sequence>
<reference evidence="1 2" key="1">
    <citation type="journal article" date="2020" name="J. Phycol.">
        <title>Comparative genome analysis reveals Cyanidiococcus gen. nov., a new extremophilic red algal genus sister to Cyanidioschyzon (Cyanidioschyzonaceae, Rhodophyta).</title>
        <authorList>
            <person name="Liu S.-L."/>
            <person name="Chiang Y.-R."/>
            <person name="Yoon H.S."/>
            <person name="Fu H.-Y."/>
        </authorList>
    </citation>
    <scope>NUCLEOTIDE SEQUENCE [LARGE SCALE GENOMIC DNA]</scope>
    <source>
        <strain evidence="1 2">THAL066</strain>
    </source>
</reference>
<dbReference type="InterPro" id="IPR015943">
    <property type="entry name" value="WD40/YVTN_repeat-like_dom_sf"/>
</dbReference>
<name>A0A7J7IFP5_9RHOD</name>
<protein>
    <submittedName>
        <fullName evidence="1">Uncharacterized protein</fullName>
    </submittedName>
</protein>
<accession>A0A7J7IFP5</accession>
<comment type="caution">
    <text evidence="1">The sequence shown here is derived from an EMBL/GenBank/DDBJ whole genome shotgun (WGS) entry which is preliminary data.</text>
</comment>
<organism evidence="1 2">
    <name type="scientific">Cyanidiococcus yangmingshanensis</name>
    <dbReference type="NCBI Taxonomy" id="2690220"/>
    <lineage>
        <taxon>Eukaryota</taxon>
        <taxon>Rhodophyta</taxon>
        <taxon>Bangiophyceae</taxon>
        <taxon>Cyanidiales</taxon>
        <taxon>Cyanidiaceae</taxon>
        <taxon>Cyanidiococcus</taxon>
    </lineage>
</organism>